<accession>A0A8T2P1D4</accession>
<keyword evidence="2" id="KW-1185">Reference proteome</keyword>
<dbReference type="Proteomes" id="UP000824540">
    <property type="component" value="Unassembled WGS sequence"/>
</dbReference>
<organism evidence="1 2">
    <name type="scientific">Albula glossodonta</name>
    <name type="common">roundjaw bonefish</name>
    <dbReference type="NCBI Taxonomy" id="121402"/>
    <lineage>
        <taxon>Eukaryota</taxon>
        <taxon>Metazoa</taxon>
        <taxon>Chordata</taxon>
        <taxon>Craniata</taxon>
        <taxon>Vertebrata</taxon>
        <taxon>Euteleostomi</taxon>
        <taxon>Actinopterygii</taxon>
        <taxon>Neopterygii</taxon>
        <taxon>Teleostei</taxon>
        <taxon>Albuliformes</taxon>
        <taxon>Albulidae</taxon>
        <taxon>Albula</taxon>
    </lineage>
</organism>
<dbReference type="Gene3D" id="2.30.30.40">
    <property type="entry name" value="SH3 Domains"/>
    <property type="match status" value="1"/>
</dbReference>
<dbReference type="EMBL" id="JAFBMS010000018">
    <property type="protein sequence ID" value="KAG9345171.1"/>
    <property type="molecule type" value="Genomic_DNA"/>
</dbReference>
<evidence type="ECO:0008006" key="3">
    <source>
        <dbReference type="Google" id="ProtNLM"/>
    </source>
</evidence>
<sequence>MRLAGSGQAGCGSAGLEIGSSSPRGLLLVRAVLKALICSSCVHHCRLACTLHLEKLTLPGNPWQQEYQNFGWWVGEMKGSVGIVPKDYLMEMYVGHLDPFLRIALLE</sequence>
<reference evidence="1" key="1">
    <citation type="thesis" date="2021" institute="BYU ScholarsArchive" country="Provo, UT, USA">
        <title>Applications of and Algorithms for Genome Assembly and Genomic Analyses with an Emphasis on Marine Teleosts.</title>
        <authorList>
            <person name="Pickett B.D."/>
        </authorList>
    </citation>
    <scope>NUCLEOTIDE SEQUENCE</scope>
    <source>
        <strain evidence="1">HI-2016</strain>
    </source>
</reference>
<proteinExistence type="predicted"/>
<comment type="caution">
    <text evidence="1">The sequence shown here is derived from an EMBL/GenBank/DDBJ whole genome shotgun (WGS) entry which is preliminary data.</text>
</comment>
<dbReference type="AlphaFoldDB" id="A0A8T2P1D4"/>
<evidence type="ECO:0000313" key="2">
    <source>
        <dbReference type="Proteomes" id="UP000824540"/>
    </source>
</evidence>
<dbReference type="InterPro" id="IPR036028">
    <property type="entry name" value="SH3-like_dom_sf"/>
</dbReference>
<name>A0A8T2P1D4_9TELE</name>
<protein>
    <recommendedName>
        <fullName evidence="3">SH3 domain-containing protein</fullName>
    </recommendedName>
</protein>
<evidence type="ECO:0000313" key="1">
    <source>
        <dbReference type="EMBL" id="KAG9345171.1"/>
    </source>
</evidence>
<dbReference type="SUPFAM" id="SSF50044">
    <property type="entry name" value="SH3-domain"/>
    <property type="match status" value="1"/>
</dbReference>
<dbReference type="OrthoDB" id="243840at2759"/>
<gene>
    <name evidence="1" type="ORF">JZ751_009714</name>
</gene>